<organism evidence="2 3">
    <name type="scientific">Marinoscillum furvescens DSM 4134</name>
    <dbReference type="NCBI Taxonomy" id="1122208"/>
    <lineage>
        <taxon>Bacteria</taxon>
        <taxon>Pseudomonadati</taxon>
        <taxon>Bacteroidota</taxon>
        <taxon>Cytophagia</taxon>
        <taxon>Cytophagales</taxon>
        <taxon>Reichenbachiellaceae</taxon>
        <taxon>Marinoscillum</taxon>
    </lineage>
</organism>
<name>A0A3D9L2G9_MARFU</name>
<keyword evidence="1" id="KW-1133">Transmembrane helix</keyword>
<feature type="transmembrane region" description="Helical" evidence="1">
    <location>
        <begin position="95"/>
        <end position="114"/>
    </location>
</feature>
<keyword evidence="3" id="KW-1185">Reference proteome</keyword>
<accession>A0A3D9L2G9</accession>
<evidence type="ECO:0000256" key="1">
    <source>
        <dbReference type="SAM" id="Phobius"/>
    </source>
</evidence>
<keyword evidence="1" id="KW-0812">Transmembrane</keyword>
<keyword evidence="1" id="KW-0472">Membrane</keyword>
<sequence>MIGSAILLALAGISLSFLPQEISTYLSGSSHPVFSLALQLLGALYLGMAMLNWMNKNKLLGGIYGRPITMANFIHFLVGGLSLVKATSVANQPAFIITTIIYSTFAVGFGYLWLNTPKSVK</sequence>
<comment type="caution">
    <text evidence="2">The sequence shown here is derived from an EMBL/GenBank/DDBJ whole genome shotgun (WGS) entry which is preliminary data.</text>
</comment>
<gene>
    <name evidence="2" type="ORF">C7460_11327</name>
</gene>
<dbReference type="AlphaFoldDB" id="A0A3D9L2G9"/>
<reference evidence="2 3" key="1">
    <citation type="submission" date="2018-07" db="EMBL/GenBank/DDBJ databases">
        <title>Genomic Encyclopedia of Type Strains, Phase IV (KMG-IV): sequencing the most valuable type-strain genomes for metagenomic binning, comparative biology and taxonomic classification.</title>
        <authorList>
            <person name="Goeker M."/>
        </authorList>
    </citation>
    <scope>NUCLEOTIDE SEQUENCE [LARGE SCALE GENOMIC DNA]</scope>
    <source>
        <strain evidence="2 3">DSM 4134</strain>
    </source>
</reference>
<feature type="transmembrane region" description="Helical" evidence="1">
    <location>
        <begin position="32"/>
        <end position="51"/>
    </location>
</feature>
<feature type="transmembrane region" description="Helical" evidence="1">
    <location>
        <begin position="63"/>
        <end position="83"/>
    </location>
</feature>
<dbReference type="Proteomes" id="UP000256779">
    <property type="component" value="Unassembled WGS sequence"/>
</dbReference>
<dbReference type="EMBL" id="QREG01000013">
    <property type="protein sequence ID" value="RED96979.1"/>
    <property type="molecule type" value="Genomic_DNA"/>
</dbReference>
<evidence type="ECO:0000313" key="3">
    <source>
        <dbReference type="Proteomes" id="UP000256779"/>
    </source>
</evidence>
<proteinExistence type="predicted"/>
<protein>
    <submittedName>
        <fullName evidence="2">Uncharacterized protein</fullName>
    </submittedName>
</protein>
<evidence type="ECO:0000313" key="2">
    <source>
        <dbReference type="EMBL" id="RED96979.1"/>
    </source>
</evidence>